<gene>
    <name evidence="2" type="ORF">CAMP_LOCUS6522</name>
</gene>
<dbReference type="Proteomes" id="UP001152747">
    <property type="component" value="Unassembled WGS sequence"/>
</dbReference>
<dbReference type="AlphaFoldDB" id="A0A9P1IF37"/>
<organism evidence="2 3">
    <name type="scientific">Caenorhabditis angaria</name>
    <dbReference type="NCBI Taxonomy" id="860376"/>
    <lineage>
        <taxon>Eukaryota</taxon>
        <taxon>Metazoa</taxon>
        <taxon>Ecdysozoa</taxon>
        <taxon>Nematoda</taxon>
        <taxon>Chromadorea</taxon>
        <taxon>Rhabditida</taxon>
        <taxon>Rhabditina</taxon>
        <taxon>Rhabditomorpha</taxon>
        <taxon>Rhabditoidea</taxon>
        <taxon>Rhabditidae</taxon>
        <taxon>Peloderinae</taxon>
        <taxon>Caenorhabditis</taxon>
    </lineage>
</organism>
<name>A0A9P1IF37_9PELO</name>
<feature type="compositionally biased region" description="Low complexity" evidence="1">
    <location>
        <begin position="292"/>
        <end position="304"/>
    </location>
</feature>
<comment type="caution">
    <text evidence="2">The sequence shown here is derived from an EMBL/GenBank/DDBJ whole genome shotgun (WGS) entry which is preliminary data.</text>
</comment>
<proteinExistence type="predicted"/>
<feature type="compositionally biased region" description="Basic and acidic residues" evidence="1">
    <location>
        <begin position="317"/>
        <end position="326"/>
    </location>
</feature>
<keyword evidence="3" id="KW-1185">Reference proteome</keyword>
<accession>A0A9P1IF37</accession>
<dbReference type="PANTHER" id="PTHR37962">
    <property type="entry name" value="MALE STERILE (3) 76CA"/>
    <property type="match status" value="1"/>
</dbReference>
<evidence type="ECO:0000313" key="3">
    <source>
        <dbReference type="Proteomes" id="UP001152747"/>
    </source>
</evidence>
<feature type="region of interest" description="Disordered" evidence="1">
    <location>
        <begin position="286"/>
        <end position="333"/>
    </location>
</feature>
<evidence type="ECO:0000256" key="1">
    <source>
        <dbReference type="SAM" id="MobiDB-lite"/>
    </source>
</evidence>
<sequence length="333" mass="37253">MKSNPNPDFFRIEDETNLVWRFPLEISQSSLAGKQELSNACTLIALKIAEILHNHRVFMSQSFYRQPGGREFASPRREFSFAAADSPRIPSAIFAALVNGIIDGNEAYASDAGDASTRVYNLPDAIKACGTTFAEIDFKLCHARIAAALPRMIRAAIRCPAFLPDSRLVFVIIGSIRTVLLIYERVSDSLTLFDTHMHLLYDVDRNENIRHGAIIATSKMCHVSQFATWIEHHIFPDILTSSNGEFEISLVKMVMTSSDSATQKLCDVTNDVAPVGKLSIFHEIQEEEPEEPNMSNDENNNIIETNAPQKLSKKRRGGEESDENPKKLIKIQN</sequence>
<dbReference type="OrthoDB" id="5797993at2759"/>
<dbReference type="PANTHER" id="PTHR37962:SF2">
    <property type="entry name" value="MALE STERILE (3) 76CA"/>
    <property type="match status" value="1"/>
</dbReference>
<dbReference type="EMBL" id="CANHGI010000002">
    <property type="protein sequence ID" value="CAI5443885.1"/>
    <property type="molecule type" value="Genomic_DNA"/>
</dbReference>
<evidence type="ECO:0000313" key="2">
    <source>
        <dbReference type="EMBL" id="CAI5443885.1"/>
    </source>
</evidence>
<reference evidence="2" key="1">
    <citation type="submission" date="2022-11" db="EMBL/GenBank/DDBJ databases">
        <authorList>
            <person name="Kikuchi T."/>
        </authorList>
    </citation>
    <scope>NUCLEOTIDE SEQUENCE</scope>
    <source>
        <strain evidence="2">PS1010</strain>
    </source>
</reference>
<protein>
    <submittedName>
        <fullName evidence="2">Uncharacterized protein</fullName>
    </submittedName>
</protein>